<protein>
    <submittedName>
        <fullName evidence="2">Uncharacterized protein</fullName>
    </submittedName>
</protein>
<name>A0A8D2GZJ8_UROPR</name>
<organism evidence="2 3">
    <name type="scientific">Urocitellus parryii</name>
    <name type="common">Arctic ground squirrel</name>
    <name type="synonym">Spermophilus parryii</name>
    <dbReference type="NCBI Taxonomy" id="9999"/>
    <lineage>
        <taxon>Eukaryota</taxon>
        <taxon>Metazoa</taxon>
        <taxon>Chordata</taxon>
        <taxon>Craniata</taxon>
        <taxon>Vertebrata</taxon>
        <taxon>Euteleostomi</taxon>
        <taxon>Mammalia</taxon>
        <taxon>Eutheria</taxon>
        <taxon>Euarchontoglires</taxon>
        <taxon>Glires</taxon>
        <taxon>Rodentia</taxon>
        <taxon>Sciuromorpha</taxon>
        <taxon>Sciuridae</taxon>
        <taxon>Xerinae</taxon>
        <taxon>Marmotini</taxon>
        <taxon>Urocitellus</taxon>
    </lineage>
</organism>
<proteinExistence type="predicted"/>
<reference evidence="2" key="1">
    <citation type="submission" date="2025-08" db="UniProtKB">
        <authorList>
            <consortium name="Ensembl"/>
        </authorList>
    </citation>
    <scope>IDENTIFICATION</scope>
</reference>
<reference evidence="2" key="2">
    <citation type="submission" date="2025-09" db="UniProtKB">
        <authorList>
            <consortium name="Ensembl"/>
        </authorList>
    </citation>
    <scope>IDENTIFICATION</scope>
</reference>
<evidence type="ECO:0000256" key="1">
    <source>
        <dbReference type="SAM" id="MobiDB-lite"/>
    </source>
</evidence>
<evidence type="ECO:0000313" key="2">
    <source>
        <dbReference type="Ensembl" id="ENSUPAP00010006663.1"/>
    </source>
</evidence>
<sequence>MSDRDVGQSGGLSGARAATVSDIHELMRRKEEIEAQIKANYEVLEGVSRGSERGGGEPGRAGRSGGRSPARGIYHLCFSLKDCHLICLNPGFICSMFWYKFILLGSPGGTRNPGGSQS</sequence>
<dbReference type="Ensembl" id="ENSUPAT00010007605.1">
    <property type="protein sequence ID" value="ENSUPAP00010006663.1"/>
    <property type="gene ID" value="ENSUPAG00010005348.1"/>
</dbReference>
<keyword evidence="3" id="KW-1185">Reference proteome</keyword>
<feature type="region of interest" description="Disordered" evidence="1">
    <location>
        <begin position="48"/>
        <end position="69"/>
    </location>
</feature>
<dbReference type="Proteomes" id="UP000694417">
    <property type="component" value="Unplaced"/>
</dbReference>
<accession>A0A8D2GZJ8</accession>
<feature type="compositionally biased region" description="Gly residues" evidence="1">
    <location>
        <begin position="56"/>
        <end position="65"/>
    </location>
</feature>
<evidence type="ECO:0000313" key="3">
    <source>
        <dbReference type="Proteomes" id="UP000694417"/>
    </source>
</evidence>
<dbReference type="AlphaFoldDB" id="A0A8D2GZJ8"/>